<organism evidence="1 2">
    <name type="scientific">Portunus trituberculatus</name>
    <name type="common">Swimming crab</name>
    <name type="synonym">Neptunus trituberculatus</name>
    <dbReference type="NCBI Taxonomy" id="210409"/>
    <lineage>
        <taxon>Eukaryota</taxon>
        <taxon>Metazoa</taxon>
        <taxon>Ecdysozoa</taxon>
        <taxon>Arthropoda</taxon>
        <taxon>Crustacea</taxon>
        <taxon>Multicrustacea</taxon>
        <taxon>Malacostraca</taxon>
        <taxon>Eumalacostraca</taxon>
        <taxon>Eucarida</taxon>
        <taxon>Decapoda</taxon>
        <taxon>Pleocyemata</taxon>
        <taxon>Brachyura</taxon>
        <taxon>Eubrachyura</taxon>
        <taxon>Portunoidea</taxon>
        <taxon>Portunidae</taxon>
        <taxon>Portuninae</taxon>
        <taxon>Portunus</taxon>
    </lineage>
</organism>
<gene>
    <name evidence="1" type="ORF">E2C01_031473</name>
</gene>
<dbReference type="Proteomes" id="UP000324222">
    <property type="component" value="Unassembled WGS sequence"/>
</dbReference>
<evidence type="ECO:0000313" key="2">
    <source>
        <dbReference type="Proteomes" id="UP000324222"/>
    </source>
</evidence>
<reference evidence="1 2" key="1">
    <citation type="submission" date="2019-05" db="EMBL/GenBank/DDBJ databases">
        <title>Another draft genome of Portunus trituberculatus and its Hox gene families provides insights of decapod evolution.</title>
        <authorList>
            <person name="Jeong J.-H."/>
            <person name="Song I."/>
            <person name="Kim S."/>
            <person name="Choi T."/>
            <person name="Kim D."/>
            <person name="Ryu S."/>
            <person name="Kim W."/>
        </authorList>
    </citation>
    <scope>NUCLEOTIDE SEQUENCE [LARGE SCALE GENOMIC DNA]</scope>
    <source>
        <tissue evidence="1">Muscle</tissue>
    </source>
</reference>
<name>A0A5B7EXS2_PORTR</name>
<keyword evidence="2" id="KW-1185">Reference proteome</keyword>
<accession>A0A5B7EXS2</accession>
<sequence length="107" mass="12046">MSWDLWCGVHFNDTLQLVPKTQTHADDCSLIFPSNRNHQQDTVDRINAVLHPEVDADKQQEDGHPQHFISILGVEVDAGLTFTNHAREVARGYSVEAELCLTCGEDF</sequence>
<dbReference type="AlphaFoldDB" id="A0A5B7EXS2"/>
<evidence type="ECO:0000313" key="1">
    <source>
        <dbReference type="EMBL" id="MPC37977.1"/>
    </source>
</evidence>
<dbReference type="EMBL" id="VSRR010003940">
    <property type="protein sequence ID" value="MPC37977.1"/>
    <property type="molecule type" value="Genomic_DNA"/>
</dbReference>
<protein>
    <submittedName>
        <fullName evidence="1">Uncharacterized protein</fullName>
    </submittedName>
</protein>
<proteinExistence type="predicted"/>
<comment type="caution">
    <text evidence="1">The sequence shown here is derived from an EMBL/GenBank/DDBJ whole genome shotgun (WGS) entry which is preliminary data.</text>
</comment>